<evidence type="ECO:0000313" key="2">
    <source>
        <dbReference type="Proteomes" id="UP000679307"/>
    </source>
</evidence>
<gene>
    <name evidence="1" type="ORF">ENKNEFLB_03676</name>
</gene>
<organism evidence="1 2">
    <name type="scientific">Nocardioides aquaticus</name>
    <dbReference type="NCBI Taxonomy" id="160826"/>
    <lineage>
        <taxon>Bacteria</taxon>
        <taxon>Bacillati</taxon>
        <taxon>Actinomycetota</taxon>
        <taxon>Actinomycetes</taxon>
        <taxon>Propionibacteriales</taxon>
        <taxon>Nocardioidaceae</taxon>
        <taxon>Nocardioides</taxon>
    </lineage>
</organism>
<evidence type="ECO:0000313" key="1">
    <source>
        <dbReference type="EMBL" id="QVT81268.1"/>
    </source>
</evidence>
<sequence length="189" mass="19344">MLALTAGAAGCGSDDVTNTAADRAALADPFEREGGEDVAPDSIVGLEVSAVGVVTEVLSDEALRLGRDGLGALQDTPQEGTGLDYDYDYGEYLVEDDEELEDDDAASTGVLVVDGKGLRSVEEGEAVRVSGTVRRLDLDRIESLYDIDLAEESLVGDEGSLVVVADTITEADTLGQAAGAGTASPSSGS</sequence>
<evidence type="ECO:0008006" key="3">
    <source>
        <dbReference type="Google" id="ProtNLM"/>
    </source>
</evidence>
<name>A0ABX8EL56_9ACTN</name>
<dbReference type="EMBL" id="CP075371">
    <property type="protein sequence ID" value="QVT81268.1"/>
    <property type="molecule type" value="Genomic_DNA"/>
</dbReference>
<protein>
    <recommendedName>
        <fullName evidence="3">DUF5666 domain-containing protein</fullName>
    </recommendedName>
</protein>
<proteinExistence type="predicted"/>
<reference evidence="1 2" key="1">
    <citation type="submission" date="2021-05" db="EMBL/GenBank/DDBJ databases">
        <title>Complete genome of Nocardioides aquaticus KCTC 9944T isolated from meromictic and hypersaline Ekho Lake, Antarctica.</title>
        <authorList>
            <person name="Hwang K."/>
            <person name="Kim K.M."/>
            <person name="Choe H."/>
        </authorList>
    </citation>
    <scope>NUCLEOTIDE SEQUENCE [LARGE SCALE GENOMIC DNA]</scope>
    <source>
        <strain evidence="1 2">KCTC 9944</strain>
    </source>
</reference>
<dbReference type="Proteomes" id="UP000679307">
    <property type="component" value="Chromosome"/>
</dbReference>
<accession>A0ABX8EL56</accession>
<keyword evidence="2" id="KW-1185">Reference proteome</keyword>